<accession>A0A2X0SSX5</accession>
<gene>
    <name evidence="2" type="ORF">AMHIJAGA_01007</name>
</gene>
<reference evidence="1" key="1">
    <citation type="submission" date="2018-01" db="EMBL/GenBank/DDBJ databases">
        <authorList>
            <person name="Gaut B.S."/>
            <person name="Morton B.R."/>
            <person name="Clegg M.T."/>
            <person name="Duvall M.R."/>
        </authorList>
    </citation>
    <scope>NUCLEOTIDE SEQUENCE</scope>
    <source>
        <strain evidence="1">Lactococcus lactis</strain>
    </source>
</reference>
<dbReference type="EMBL" id="OGTW01000039">
    <property type="protein sequence ID" value="SPB24780.1"/>
    <property type="molecule type" value="Genomic_DNA"/>
</dbReference>
<reference evidence="2" key="3">
    <citation type="submission" date="2018-05" db="EMBL/GenBank/DDBJ databases">
        <authorList>
            <person name="Lanie J.A."/>
            <person name="Ng W.-L."/>
            <person name="Kazmierczak K.M."/>
            <person name="Andrzejewski T.M."/>
            <person name="Davidsen T.M."/>
            <person name="Wayne K.J."/>
            <person name="Tettelin H."/>
            <person name="Glass J.I."/>
            <person name="Rusch D."/>
            <person name="Podicherti R."/>
            <person name="Tsui H.-C.T."/>
            <person name="Winkler M.E."/>
        </authorList>
    </citation>
    <scope>NUCLEOTIDE SEQUENCE</scope>
    <source>
        <strain evidence="2">Lactococcus lactis</strain>
    </source>
</reference>
<evidence type="ECO:0000313" key="1">
    <source>
        <dbReference type="EMBL" id="SPB24780.1"/>
    </source>
</evidence>
<dbReference type="AlphaFoldDB" id="A0A2X0SSX5"/>
<dbReference type="EMBL" id="OGTW02000039">
    <property type="protein sequence ID" value="SPS11074.1"/>
    <property type="molecule type" value="Genomic_DNA"/>
</dbReference>
<reference evidence="3" key="2">
    <citation type="submission" date="2018-05" db="EMBL/GenBank/DDBJ databases">
        <authorList>
            <person name="Duru I."/>
        </authorList>
    </citation>
    <scope>NUCLEOTIDE SEQUENCE [LARGE SCALE GENOMIC DNA]</scope>
</reference>
<proteinExistence type="predicted"/>
<dbReference type="RefSeq" id="WP_127093754.1">
    <property type="nucleotide sequence ID" value="NZ_OGTW02000039.1"/>
</dbReference>
<organism evidence="2 3">
    <name type="scientific">Lactococcus lactis</name>
    <dbReference type="NCBI Taxonomy" id="1358"/>
    <lineage>
        <taxon>Bacteria</taxon>
        <taxon>Bacillati</taxon>
        <taxon>Bacillota</taxon>
        <taxon>Bacilli</taxon>
        <taxon>Lactobacillales</taxon>
        <taxon>Streptococcaceae</taxon>
        <taxon>Lactococcus</taxon>
    </lineage>
</organism>
<evidence type="ECO:0000313" key="3">
    <source>
        <dbReference type="Proteomes" id="UP000279235"/>
    </source>
</evidence>
<dbReference type="Proteomes" id="UP000279235">
    <property type="component" value="Unassembled WGS sequence"/>
</dbReference>
<name>A0A2X0SSX5_9LACT</name>
<evidence type="ECO:0000313" key="2">
    <source>
        <dbReference type="EMBL" id="SPS11074.1"/>
    </source>
</evidence>
<protein>
    <submittedName>
        <fullName evidence="2">Uncharacterized protein</fullName>
    </submittedName>
</protein>
<sequence length="89" mass="10070">MSEYVITAKSADTDEAYLSAIFEDNKLVAIVQNKKVSSEVKIEHIAKFLLSIKSEERYYPKDISSFIENYVSVIDAIDVVGDNFVVIDF</sequence>